<sequence>MMGQSGPSSQTLSSRPTSLSASTAAETQASIDYLYDLLEQRVSKIKIKNGLEAAGGDRDIAFAFLFGSSFAGGEGEDKDEDDEAEQMKIQEYHEDINGIVDPTVRREINEITSICPSESMKHILNMYRHFHKNKNETISALVDGYIIPNEKFGKKIKEEYTGKGKGKEAATSKTIKSEPSEYFSKNPFASHRDTSSEVDFRIRYTTPSSSSRSTPQRALPTRSVRSAEWSFDGLPPLPESPKIVGRGVKTNNDGFDLIYNSDVEMLPVKNEAEVDEDDDIYGLPAEDKATGSRKTAASISSSSDDEDEDEDVIMSPPKDDLITESDLEDEIDDDDDDDIEISTDAGNLKTKKAARSTNLRRDDSEEDVEDEVELTQEEKEAHLLSLFPKAGIDAVRRELQLNQGQMTETAADLEDQYGLGGSSGPDRSVSPGVGPSRPRLPESRKRAACTAVGDRQPKRSRWIEETSDVEEEESTHEPADKWVLNFLHVDNGIQIELDSGIHPCFFPDNAALRKVPGFRGWLDANPPRIGVERVMKVPGVSLETFNLTLQWTICSVGHFTLNQRRSKANELTALVDLAVFAETVSLPLGGKADWFMITLKATLVKYRNALRGSHIRRAFEKLRKGHQVRKLLIQASLRPYIEFHHAGKDIGKSGFDSDPDNDDSTLNPAQRAAYRKSRFCFEKEFDTLEDFQTELLREFHRVWWTRNSADHKYSKRHFCRIITLVDPLTDEPFHV</sequence>
<dbReference type="OrthoDB" id="636773at2759"/>
<feature type="region of interest" description="Disordered" evidence="1">
    <location>
        <begin position="415"/>
        <end position="476"/>
    </location>
</feature>
<comment type="caution">
    <text evidence="2">The sequence shown here is derived from an EMBL/GenBank/DDBJ whole genome shotgun (WGS) entry which is preliminary data.</text>
</comment>
<feature type="compositionally biased region" description="Acidic residues" evidence="1">
    <location>
        <begin position="303"/>
        <end position="312"/>
    </location>
</feature>
<dbReference type="AlphaFoldDB" id="A0A8H8BWG6"/>
<evidence type="ECO:0000313" key="3">
    <source>
        <dbReference type="Proteomes" id="UP000664132"/>
    </source>
</evidence>
<proteinExistence type="predicted"/>
<feature type="compositionally biased region" description="Acidic residues" evidence="1">
    <location>
        <begin position="322"/>
        <end position="341"/>
    </location>
</feature>
<reference evidence="2" key="1">
    <citation type="submission" date="2021-02" db="EMBL/GenBank/DDBJ databases">
        <title>Genome sequence Cadophora malorum strain M34.</title>
        <authorList>
            <person name="Stefanovic E."/>
            <person name="Vu D."/>
            <person name="Scully C."/>
            <person name="Dijksterhuis J."/>
            <person name="Roader J."/>
            <person name="Houbraken J."/>
        </authorList>
    </citation>
    <scope>NUCLEOTIDE SEQUENCE</scope>
    <source>
        <strain evidence="2">M34</strain>
    </source>
</reference>
<feature type="compositionally biased region" description="Basic and acidic residues" evidence="1">
    <location>
        <begin position="455"/>
        <end position="464"/>
    </location>
</feature>
<gene>
    <name evidence="2" type="ORF">IFR04_000111</name>
</gene>
<dbReference type="PROSITE" id="PS50096">
    <property type="entry name" value="IQ"/>
    <property type="match status" value="1"/>
</dbReference>
<feature type="compositionally biased region" description="Acidic residues" evidence="1">
    <location>
        <begin position="364"/>
        <end position="375"/>
    </location>
</feature>
<dbReference type="Proteomes" id="UP000664132">
    <property type="component" value="Unassembled WGS sequence"/>
</dbReference>
<feature type="region of interest" description="Disordered" evidence="1">
    <location>
        <begin position="1"/>
        <end position="23"/>
    </location>
</feature>
<feature type="compositionally biased region" description="Acidic residues" evidence="1">
    <location>
        <begin position="465"/>
        <end position="474"/>
    </location>
</feature>
<evidence type="ECO:0000313" key="2">
    <source>
        <dbReference type="EMBL" id="KAG4426680.1"/>
    </source>
</evidence>
<feature type="compositionally biased region" description="Low complexity" evidence="1">
    <location>
        <begin position="205"/>
        <end position="215"/>
    </location>
</feature>
<evidence type="ECO:0008006" key="4">
    <source>
        <dbReference type="Google" id="ProtNLM"/>
    </source>
</evidence>
<protein>
    <recommendedName>
        <fullName evidence="4">CUE domain-containing protein</fullName>
    </recommendedName>
</protein>
<name>A0A8H8BWG6_9HELO</name>
<keyword evidence="3" id="KW-1185">Reference proteome</keyword>
<feature type="region of interest" description="Disordered" evidence="1">
    <location>
        <begin position="269"/>
        <end position="376"/>
    </location>
</feature>
<dbReference type="EMBL" id="JAFJYH010000001">
    <property type="protein sequence ID" value="KAG4426680.1"/>
    <property type="molecule type" value="Genomic_DNA"/>
</dbReference>
<feature type="region of interest" description="Disordered" evidence="1">
    <location>
        <begin position="204"/>
        <end position="245"/>
    </location>
</feature>
<accession>A0A8H8BWG6</accession>
<evidence type="ECO:0000256" key="1">
    <source>
        <dbReference type="SAM" id="MobiDB-lite"/>
    </source>
</evidence>
<organism evidence="2 3">
    <name type="scientific">Cadophora malorum</name>
    <dbReference type="NCBI Taxonomy" id="108018"/>
    <lineage>
        <taxon>Eukaryota</taxon>
        <taxon>Fungi</taxon>
        <taxon>Dikarya</taxon>
        <taxon>Ascomycota</taxon>
        <taxon>Pezizomycotina</taxon>
        <taxon>Leotiomycetes</taxon>
        <taxon>Helotiales</taxon>
        <taxon>Ploettnerulaceae</taxon>
        <taxon>Cadophora</taxon>
    </lineage>
</organism>